<sequence>MFVISWIRSSDAQASDASKAQNDVAPVVNGDIDASTSEAAAMEGQHQDDWVFLPSDHNDLMESSVSNLDLLSASMTLYPARSSSSTASAHPASSRIRVEASDSSCSNGTTNDSSVPVQKSKRQLKQEMRMKQALEELERKPRYDPATAKMRDQELKMAKIAKLTMRSGRSMKIYFSSLFNL</sequence>
<feature type="compositionally biased region" description="Polar residues" evidence="1">
    <location>
        <begin position="101"/>
        <end position="117"/>
    </location>
</feature>
<dbReference type="Proteomes" id="UP000703661">
    <property type="component" value="Unassembled WGS sequence"/>
</dbReference>
<reference evidence="2" key="1">
    <citation type="journal article" date="2020" name="Fungal Divers.">
        <title>Resolving the Mortierellaceae phylogeny through synthesis of multi-gene phylogenetics and phylogenomics.</title>
        <authorList>
            <person name="Vandepol N."/>
            <person name="Liber J."/>
            <person name="Desiro A."/>
            <person name="Na H."/>
            <person name="Kennedy M."/>
            <person name="Barry K."/>
            <person name="Grigoriev I.V."/>
            <person name="Miller A.N."/>
            <person name="O'Donnell K."/>
            <person name="Stajich J.E."/>
            <person name="Bonito G."/>
        </authorList>
    </citation>
    <scope>NUCLEOTIDE SEQUENCE</scope>
    <source>
        <strain evidence="2">NRRL 2769</strain>
    </source>
</reference>
<name>A0A9P6SYN2_9FUNG</name>
<evidence type="ECO:0000256" key="1">
    <source>
        <dbReference type="SAM" id="MobiDB-lite"/>
    </source>
</evidence>
<feature type="compositionally biased region" description="Low complexity" evidence="1">
    <location>
        <begin position="82"/>
        <end position="94"/>
    </location>
</feature>
<keyword evidence="3" id="KW-1185">Reference proteome</keyword>
<gene>
    <name evidence="2" type="ORF">BGZ80_000945</name>
</gene>
<evidence type="ECO:0000313" key="2">
    <source>
        <dbReference type="EMBL" id="KAG0011104.1"/>
    </source>
</evidence>
<feature type="region of interest" description="Disordered" evidence="1">
    <location>
        <begin position="82"/>
        <end position="123"/>
    </location>
</feature>
<accession>A0A9P6SYN2</accession>
<dbReference type="EMBL" id="JAAAID010001208">
    <property type="protein sequence ID" value="KAG0011104.1"/>
    <property type="molecule type" value="Genomic_DNA"/>
</dbReference>
<comment type="caution">
    <text evidence="2">The sequence shown here is derived from an EMBL/GenBank/DDBJ whole genome shotgun (WGS) entry which is preliminary data.</text>
</comment>
<proteinExistence type="predicted"/>
<evidence type="ECO:0000313" key="3">
    <source>
        <dbReference type="Proteomes" id="UP000703661"/>
    </source>
</evidence>
<dbReference type="AlphaFoldDB" id="A0A9P6SYN2"/>
<organism evidence="2 3">
    <name type="scientific">Entomortierella chlamydospora</name>
    <dbReference type="NCBI Taxonomy" id="101097"/>
    <lineage>
        <taxon>Eukaryota</taxon>
        <taxon>Fungi</taxon>
        <taxon>Fungi incertae sedis</taxon>
        <taxon>Mucoromycota</taxon>
        <taxon>Mortierellomycotina</taxon>
        <taxon>Mortierellomycetes</taxon>
        <taxon>Mortierellales</taxon>
        <taxon>Mortierellaceae</taxon>
        <taxon>Entomortierella</taxon>
    </lineage>
</organism>
<protein>
    <submittedName>
        <fullName evidence="2">Uncharacterized protein</fullName>
    </submittedName>
</protein>